<proteinExistence type="predicted"/>
<evidence type="ECO:0000256" key="3">
    <source>
        <dbReference type="ARBA" id="ARBA00022842"/>
    </source>
</evidence>
<dbReference type="CDD" id="cd02612">
    <property type="entry name" value="HAD_PGPPase"/>
    <property type="match status" value="1"/>
</dbReference>
<dbReference type="InterPro" id="IPR006385">
    <property type="entry name" value="HAD_hydro_SerB1"/>
</dbReference>
<name>A0A2S9XPU6_9BACT</name>
<dbReference type="GO" id="GO:0016787">
    <property type="term" value="F:hydrolase activity"/>
    <property type="evidence" value="ECO:0007669"/>
    <property type="project" value="UniProtKB-KW"/>
</dbReference>
<dbReference type="InterPro" id="IPR050582">
    <property type="entry name" value="HAD-like_SerB"/>
</dbReference>
<dbReference type="Gene3D" id="3.40.50.1000">
    <property type="entry name" value="HAD superfamily/HAD-like"/>
    <property type="match status" value="1"/>
</dbReference>
<dbReference type="PANTHER" id="PTHR43344:SF13">
    <property type="entry name" value="PHOSPHATASE RV3661-RELATED"/>
    <property type="match status" value="1"/>
</dbReference>
<dbReference type="Gene3D" id="1.20.1440.100">
    <property type="entry name" value="SG protein - dephosphorylation function"/>
    <property type="match status" value="1"/>
</dbReference>
<evidence type="ECO:0000256" key="1">
    <source>
        <dbReference type="ARBA" id="ARBA00022723"/>
    </source>
</evidence>
<evidence type="ECO:0000256" key="4">
    <source>
        <dbReference type="SAM" id="MobiDB-lite"/>
    </source>
</evidence>
<dbReference type="NCBIfam" id="TIGR01488">
    <property type="entry name" value="HAD-SF-IB"/>
    <property type="match status" value="1"/>
</dbReference>
<dbReference type="SUPFAM" id="SSF56784">
    <property type="entry name" value="HAD-like"/>
    <property type="match status" value="1"/>
</dbReference>
<dbReference type="Pfam" id="PF12710">
    <property type="entry name" value="HAD"/>
    <property type="match status" value="1"/>
</dbReference>
<keyword evidence="3" id="KW-0460">Magnesium</keyword>
<comment type="caution">
    <text evidence="5">The sequence shown here is derived from an EMBL/GenBank/DDBJ whole genome shotgun (WGS) entry which is preliminary data.</text>
</comment>
<evidence type="ECO:0000313" key="6">
    <source>
        <dbReference type="Proteomes" id="UP000238823"/>
    </source>
</evidence>
<dbReference type="AlphaFoldDB" id="A0A2S9XPU6"/>
<keyword evidence="1" id="KW-0479">Metal-binding</keyword>
<evidence type="ECO:0000313" key="5">
    <source>
        <dbReference type="EMBL" id="PRP94889.1"/>
    </source>
</evidence>
<dbReference type="NCBIfam" id="TIGR01490">
    <property type="entry name" value="HAD-SF-IB-hyp1"/>
    <property type="match status" value="1"/>
</dbReference>
<organism evidence="5 6">
    <name type="scientific">Enhygromyxa salina</name>
    <dbReference type="NCBI Taxonomy" id="215803"/>
    <lineage>
        <taxon>Bacteria</taxon>
        <taxon>Pseudomonadati</taxon>
        <taxon>Myxococcota</taxon>
        <taxon>Polyangia</taxon>
        <taxon>Nannocystales</taxon>
        <taxon>Nannocystaceae</taxon>
        <taxon>Enhygromyxa</taxon>
    </lineage>
</organism>
<dbReference type="PANTHER" id="PTHR43344">
    <property type="entry name" value="PHOSPHOSERINE PHOSPHATASE"/>
    <property type="match status" value="1"/>
</dbReference>
<dbReference type="InterPro" id="IPR023214">
    <property type="entry name" value="HAD_sf"/>
</dbReference>
<dbReference type="EMBL" id="PVNL01000139">
    <property type="protein sequence ID" value="PRP94889.1"/>
    <property type="molecule type" value="Genomic_DNA"/>
</dbReference>
<feature type="region of interest" description="Disordered" evidence="4">
    <location>
        <begin position="224"/>
        <end position="253"/>
    </location>
</feature>
<feature type="compositionally biased region" description="Low complexity" evidence="4">
    <location>
        <begin position="234"/>
        <end position="247"/>
    </location>
</feature>
<dbReference type="Proteomes" id="UP000238823">
    <property type="component" value="Unassembled WGS sequence"/>
</dbReference>
<accession>A0A2S9XPU6</accession>
<gene>
    <name evidence="5" type="ORF">ENSA7_77120</name>
</gene>
<evidence type="ECO:0000256" key="2">
    <source>
        <dbReference type="ARBA" id="ARBA00022801"/>
    </source>
</evidence>
<keyword evidence="2 5" id="KW-0378">Hydrolase</keyword>
<protein>
    <submittedName>
        <fullName evidence="5">Haloacid dehalogenase-like hydrolase</fullName>
    </submittedName>
</protein>
<dbReference type="GO" id="GO:0046872">
    <property type="term" value="F:metal ion binding"/>
    <property type="evidence" value="ECO:0007669"/>
    <property type="project" value="UniProtKB-KW"/>
</dbReference>
<reference evidence="5 6" key="1">
    <citation type="submission" date="2018-03" db="EMBL/GenBank/DDBJ databases">
        <title>Draft Genome Sequences of the Obligatory Marine Myxobacteria Enhygromyxa salina SWB007.</title>
        <authorList>
            <person name="Poehlein A."/>
            <person name="Moghaddam J.A."/>
            <person name="Harms H."/>
            <person name="Alanjari M."/>
            <person name="Koenig G.M."/>
            <person name="Daniel R."/>
            <person name="Schaeberle T.F."/>
        </authorList>
    </citation>
    <scope>NUCLEOTIDE SEQUENCE [LARGE SCALE GENOMIC DNA]</scope>
    <source>
        <strain evidence="5 6">SWB007</strain>
    </source>
</reference>
<dbReference type="InterPro" id="IPR036412">
    <property type="entry name" value="HAD-like_sf"/>
</dbReference>
<sequence>MDADPTPSQVAAFFDVDHTLLACNSARKWVEYLWRNGKISVAATLRSVWWLAKYRLSVLDYEDVTKKVLADYAGQSVAELRAEIEAWFHSDVEPWICVEGRERVEWHRAQGHVLVLLTSGTFFSVEPLQEILGIPHLVCTQLEMEEGKLTGNYYPPSCFGPGKLRAGLTFAEQHGIDLDRSYFYTDSYSDRPMLDRVGHPKITNPDPRLKAWAQRRGMAWEQWHPQGVDPTQAVPPGGAASKPSAPKTVGGQA</sequence>